<gene>
    <name evidence="1" type="ORF">TT172_LOCUS5896</name>
</gene>
<organism evidence="1 2">
    <name type="scientific">Thermothielavioides terrestris</name>
    <dbReference type="NCBI Taxonomy" id="2587410"/>
    <lineage>
        <taxon>Eukaryota</taxon>
        <taxon>Fungi</taxon>
        <taxon>Dikarya</taxon>
        <taxon>Ascomycota</taxon>
        <taxon>Pezizomycotina</taxon>
        <taxon>Sordariomycetes</taxon>
        <taxon>Sordariomycetidae</taxon>
        <taxon>Sordariales</taxon>
        <taxon>Chaetomiaceae</taxon>
        <taxon>Thermothielavioides</taxon>
    </lineage>
</organism>
<dbReference type="AlphaFoldDB" id="A0A446BLU5"/>
<reference evidence="1 2" key="1">
    <citation type="submission" date="2018-04" db="EMBL/GenBank/DDBJ databases">
        <authorList>
            <person name="Huttner S."/>
            <person name="Dainat J."/>
        </authorList>
    </citation>
    <scope>NUCLEOTIDE SEQUENCE [LARGE SCALE GENOMIC DNA]</scope>
</reference>
<dbReference type="EMBL" id="OUUZ01000010">
    <property type="protein sequence ID" value="SPQ23477.1"/>
    <property type="molecule type" value="Genomic_DNA"/>
</dbReference>
<evidence type="ECO:0000313" key="2">
    <source>
        <dbReference type="Proteomes" id="UP000289323"/>
    </source>
</evidence>
<evidence type="ECO:0000313" key="1">
    <source>
        <dbReference type="EMBL" id="SPQ23477.1"/>
    </source>
</evidence>
<accession>A0A446BLU5</accession>
<proteinExistence type="predicted"/>
<sequence>MSAPFFNTAPDTDLSPPVTGYYPRLPTVGGGLWTVPLPGIRCPTCAANGEEVWVVPGLICPKCRSPAPAEEREEDQVD</sequence>
<name>A0A446BLU5_9PEZI</name>
<dbReference type="Proteomes" id="UP000289323">
    <property type="component" value="Unassembled WGS sequence"/>
</dbReference>
<protein>
    <submittedName>
        <fullName evidence="1">4ff4146e-31a3-4091-854b-1c01da238183</fullName>
    </submittedName>
</protein>